<reference evidence="2" key="1">
    <citation type="submission" date="2019-08" db="EMBL/GenBank/DDBJ databases">
        <title>The genome of the North American firefly Photinus pyralis.</title>
        <authorList>
            <consortium name="Photinus pyralis genome working group"/>
            <person name="Fallon T.R."/>
            <person name="Sander Lower S.E."/>
            <person name="Weng J.-K."/>
        </authorList>
    </citation>
    <scope>NUCLEOTIDE SEQUENCE</scope>
    <source>
        <strain evidence="2">TRF0915ILg1</strain>
        <tissue evidence="2">Whole body</tissue>
    </source>
</reference>
<evidence type="ECO:0000313" key="3">
    <source>
        <dbReference type="Proteomes" id="UP000801492"/>
    </source>
</evidence>
<gene>
    <name evidence="2" type="ORF">ILUMI_03386</name>
</gene>
<dbReference type="Proteomes" id="UP000801492">
    <property type="component" value="Unassembled WGS sequence"/>
</dbReference>
<dbReference type="EMBL" id="VTPC01001185">
    <property type="protein sequence ID" value="KAF2902803.1"/>
    <property type="molecule type" value="Genomic_DNA"/>
</dbReference>
<evidence type="ECO:0000256" key="1">
    <source>
        <dbReference type="SAM" id="MobiDB-lite"/>
    </source>
</evidence>
<sequence length="265" mass="29677">MAGLQEPVSSPLVAEGKRIDFLPEEHLSDLEIEVVLAENAQSVVSGNRITITVSSHPKEAKINFDFVWGSTAIGIGKGQAEELFSAIDMPTPSLNFTEIVRYGRYVAKVECANRITKAFTSNLHKLSAAVRKTMQGSGNNSATQLCEDLKYVPQHVFGSHSKCKDGYCRRREMEEENLIPLLESSSILDEIKEIADNVVRKARRLTQNVTTNHAERGAGIKEGEFILYKKRKRHEVDKQEDNDYGLNAAKEDLTNTNLLEERKRS</sequence>
<proteinExistence type="predicted"/>
<feature type="compositionally biased region" description="Basic and acidic residues" evidence="1">
    <location>
        <begin position="249"/>
        <end position="265"/>
    </location>
</feature>
<dbReference type="OrthoDB" id="6777946at2759"/>
<accession>A0A8K0GM81</accession>
<organism evidence="2 3">
    <name type="scientific">Ignelater luminosus</name>
    <name type="common">Cucubano</name>
    <name type="synonym">Pyrophorus luminosus</name>
    <dbReference type="NCBI Taxonomy" id="2038154"/>
    <lineage>
        <taxon>Eukaryota</taxon>
        <taxon>Metazoa</taxon>
        <taxon>Ecdysozoa</taxon>
        <taxon>Arthropoda</taxon>
        <taxon>Hexapoda</taxon>
        <taxon>Insecta</taxon>
        <taxon>Pterygota</taxon>
        <taxon>Neoptera</taxon>
        <taxon>Endopterygota</taxon>
        <taxon>Coleoptera</taxon>
        <taxon>Polyphaga</taxon>
        <taxon>Elateriformia</taxon>
        <taxon>Elateroidea</taxon>
        <taxon>Elateridae</taxon>
        <taxon>Agrypninae</taxon>
        <taxon>Pyrophorini</taxon>
        <taxon>Ignelater</taxon>
    </lineage>
</organism>
<protein>
    <submittedName>
        <fullName evidence="2">Uncharacterized protein</fullName>
    </submittedName>
</protein>
<feature type="region of interest" description="Disordered" evidence="1">
    <location>
        <begin position="237"/>
        <end position="265"/>
    </location>
</feature>
<comment type="caution">
    <text evidence="2">The sequence shown here is derived from an EMBL/GenBank/DDBJ whole genome shotgun (WGS) entry which is preliminary data.</text>
</comment>
<evidence type="ECO:0000313" key="2">
    <source>
        <dbReference type="EMBL" id="KAF2902803.1"/>
    </source>
</evidence>
<dbReference type="AlphaFoldDB" id="A0A8K0GM81"/>
<name>A0A8K0GM81_IGNLU</name>
<keyword evidence="3" id="KW-1185">Reference proteome</keyword>